<dbReference type="InterPro" id="IPR011333">
    <property type="entry name" value="SKP1/BTB/POZ_sf"/>
</dbReference>
<accession>A0AAN5I7T8</accession>
<sequence>LRVIYPSYKKVTDSNVNFLLKLGDRFQIKLLLDLTENYLLSSTDPELASKLLLSDQYRLVKLQDYCLSALKTTDEFKAVKNSQIFASLSDAIKADLFERHLEIAK</sequence>
<dbReference type="Gene3D" id="3.30.710.10">
    <property type="entry name" value="Potassium Channel Kv1.1, Chain A"/>
    <property type="match status" value="1"/>
</dbReference>
<gene>
    <name evidence="1" type="ORF">PMAYCL1PPCAC_24854</name>
</gene>
<dbReference type="AlphaFoldDB" id="A0AAN5I7T8"/>
<reference evidence="2" key="1">
    <citation type="submission" date="2022-10" db="EMBL/GenBank/DDBJ databases">
        <title>Genome assembly of Pristionchus species.</title>
        <authorList>
            <person name="Yoshida K."/>
            <person name="Sommer R.J."/>
        </authorList>
    </citation>
    <scope>NUCLEOTIDE SEQUENCE [LARGE SCALE GENOMIC DNA]</scope>
    <source>
        <strain evidence="2">RS5460</strain>
    </source>
</reference>
<name>A0AAN5I7T8_9BILA</name>
<comment type="caution">
    <text evidence="1">The sequence shown here is derived from an EMBL/GenBank/DDBJ whole genome shotgun (WGS) entry which is preliminary data.</text>
</comment>
<organism evidence="1 2">
    <name type="scientific">Pristionchus mayeri</name>
    <dbReference type="NCBI Taxonomy" id="1317129"/>
    <lineage>
        <taxon>Eukaryota</taxon>
        <taxon>Metazoa</taxon>
        <taxon>Ecdysozoa</taxon>
        <taxon>Nematoda</taxon>
        <taxon>Chromadorea</taxon>
        <taxon>Rhabditida</taxon>
        <taxon>Rhabditina</taxon>
        <taxon>Diplogasteromorpha</taxon>
        <taxon>Diplogasteroidea</taxon>
        <taxon>Neodiplogasteridae</taxon>
        <taxon>Pristionchus</taxon>
    </lineage>
</organism>
<feature type="non-terminal residue" evidence="1">
    <location>
        <position position="1"/>
    </location>
</feature>
<evidence type="ECO:0000313" key="2">
    <source>
        <dbReference type="Proteomes" id="UP001328107"/>
    </source>
</evidence>
<proteinExistence type="predicted"/>
<keyword evidence="2" id="KW-1185">Reference proteome</keyword>
<dbReference type="EMBL" id="BTRK01000005">
    <property type="protein sequence ID" value="GMR54659.1"/>
    <property type="molecule type" value="Genomic_DNA"/>
</dbReference>
<dbReference type="Proteomes" id="UP001328107">
    <property type="component" value="Unassembled WGS sequence"/>
</dbReference>
<dbReference type="PANTHER" id="PTHR22744">
    <property type="entry name" value="HELIX LOOP HELIX PROTEIN 21-RELATED"/>
    <property type="match status" value="1"/>
</dbReference>
<protein>
    <recommendedName>
        <fullName evidence="3">BTB domain-containing protein</fullName>
    </recommendedName>
</protein>
<evidence type="ECO:0000313" key="1">
    <source>
        <dbReference type="EMBL" id="GMR54659.1"/>
    </source>
</evidence>
<dbReference type="PANTHER" id="PTHR22744:SF14">
    <property type="entry name" value="BTB DOMAIN-CONTAINING PROTEIN-RELATED"/>
    <property type="match status" value="1"/>
</dbReference>
<evidence type="ECO:0008006" key="3">
    <source>
        <dbReference type="Google" id="ProtNLM"/>
    </source>
</evidence>